<keyword evidence="2" id="KW-1185">Reference proteome</keyword>
<name>A0ACC0BI09_CATRO</name>
<proteinExistence type="predicted"/>
<comment type="caution">
    <text evidence="1">The sequence shown here is derived from an EMBL/GenBank/DDBJ whole genome shotgun (WGS) entry which is preliminary data.</text>
</comment>
<sequence>MLGAYGVGRYTYTRGFYLENKMFHTNGFGSITMGSNAGDIALTNEVLSSSITQKKSIRGTNIIRSALHRQTWDLRSQMQEDQSNIRQHTIAITPIVPDEPSMVYPNVEEDDEDDDDGDVDYDVSSASDKDNGDND</sequence>
<evidence type="ECO:0000313" key="2">
    <source>
        <dbReference type="Proteomes" id="UP001060085"/>
    </source>
</evidence>
<dbReference type="Proteomes" id="UP001060085">
    <property type="component" value="Linkage Group LG03"/>
</dbReference>
<organism evidence="1 2">
    <name type="scientific">Catharanthus roseus</name>
    <name type="common">Madagascar periwinkle</name>
    <name type="synonym">Vinca rosea</name>
    <dbReference type="NCBI Taxonomy" id="4058"/>
    <lineage>
        <taxon>Eukaryota</taxon>
        <taxon>Viridiplantae</taxon>
        <taxon>Streptophyta</taxon>
        <taxon>Embryophyta</taxon>
        <taxon>Tracheophyta</taxon>
        <taxon>Spermatophyta</taxon>
        <taxon>Magnoliopsida</taxon>
        <taxon>eudicotyledons</taxon>
        <taxon>Gunneridae</taxon>
        <taxon>Pentapetalae</taxon>
        <taxon>asterids</taxon>
        <taxon>lamiids</taxon>
        <taxon>Gentianales</taxon>
        <taxon>Apocynaceae</taxon>
        <taxon>Rauvolfioideae</taxon>
        <taxon>Vinceae</taxon>
        <taxon>Catharanthinae</taxon>
        <taxon>Catharanthus</taxon>
    </lineage>
</organism>
<accession>A0ACC0BI09</accession>
<dbReference type="EMBL" id="CM044703">
    <property type="protein sequence ID" value="KAI5672218.1"/>
    <property type="molecule type" value="Genomic_DNA"/>
</dbReference>
<evidence type="ECO:0000313" key="1">
    <source>
        <dbReference type="EMBL" id="KAI5672218.1"/>
    </source>
</evidence>
<protein>
    <submittedName>
        <fullName evidence="1">Uncharacterized protein</fullName>
    </submittedName>
</protein>
<gene>
    <name evidence="1" type="ORF">M9H77_12582</name>
</gene>
<reference evidence="2" key="1">
    <citation type="journal article" date="2023" name="Nat. Plants">
        <title>Single-cell RNA sequencing provides a high-resolution roadmap for understanding the multicellular compartmentation of specialized metabolism.</title>
        <authorList>
            <person name="Sun S."/>
            <person name="Shen X."/>
            <person name="Li Y."/>
            <person name="Li Y."/>
            <person name="Wang S."/>
            <person name="Li R."/>
            <person name="Zhang H."/>
            <person name="Shen G."/>
            <person name="Guo B."/>
            <person name="Wei J."/>
            <person name="Xu J."/>
            <person name="St-Pierre B."/>
            <person name="Chen S."/>
            <person name="Sun C."/>
        </authorList>
    </citation>
    <scope>NUCLEOTIDE SEQUENCE [LARGE SCALE GENOMIC DNA]</scope>
</reference>